<dbReference type="Gene3D" id="3.80.10.10">
    <property type="entry name" value="Ribonuclease Inhibitor"/>
    <property type="match status" value="1"/>
</dbReference>
<dbReference type="SMART" id="SM00579">
    <property type="entry name" value="FBD"/>
    <property type="match status" value="1"/>
</dbReference>
<dbReference type="Pfam" id="PF24758">
    <property type="entry name" value="LRR_At5g56370"/>
    <property type="match status" value="1"/>
</dbReference>
<dbReference type="InterPro" id="IPR001810">
    <property type="entry name" value="F-box_dom"/>
</dbReference>
<dbReference type="InterPro" id="IPR055411">
    <property type="entry name" value="LRR_FXL15/At3g58940/PEG3-like"/>
</dbReference>
<feature type="domain" description="F-box" evidence="1">
    <location>
        <begin position="22"/>
        <end position="75"/>
    </location>
</feature>
<dbReference type="Proteomes" id="UP000694864">
    <property type="component" value="Chromosome 11"/>
</dbReference>
<dbReference type="InterPro" id="IPR032675">
    <property type="entry name" value="LRR_dom_sf"/>
</dbReference>
<name>A0ABM0UKC3_CAMSA</name>
<dbReference type="InterPro" id="IPR036047">
    <property type="entry name" value="F-box-like_dom_sf"/>
</dbReference>
<dbReference type="RefSeq" id="XP_010442410.1">
    <property type="nucleotide sequence ID" value="XM_010444108.1"/>
</dbReference>
<gene>
    <name evidence="3" type="primary">LOC104725441</name>
</gene>
<dbReference type="SUPFAM" id="SSF81383">
    <property type="entry name" value="F-box domain"/>
    <property type="match status" value="1"/>
</dbReference>
<evidence type="ECO:0000313" key="2">
    <source>
        <dbReference type="Proteomes" id="UP000694864"/>
    </source>
</evidence>
<dbReference type="SMART" id="SM00256">
    <property type="entry name" value="FBOX"/>
    <property type="match status" value="1"/>
</dbReference>
<proteinExistence type="predicted"/>
<dbReference type="InterPro" id="IPR006566">
    <property type="entry name" value="FBD"/>
</dbReference>
<dbReference type="Pfam" id="PF08387">
    <property type="entry name" value="FBD"/>
    <property type="match status" value="1"/>
</dbReference>
<protein>
    <submittedName>
        <fullName evidence="3">F-box/FBD/LRR-repeat protein At1g51370-like isoform X1</fullName>
    </submittedName>
</protein>
<organism evidence="2 3">
    <name type="scientific">Camelina sativa</name>
    <name type="common">False flax</name>
    <name type="synonym">Myagrum sativum</name>
    <dbReference type="NCBI Taxonomy" id="90675"/>
    <lineage>
        <taxon>Eukaryota</taxon>
        <taxon>Viridiplantae</taxon>
        <taxon>Streptophyta</taxon>
        <taxon>Embryophyta</taxon>
        <taxon>Tracheophyta</taxon>
        <taxon>Spermatophyta</taxon>
        <taxon>Magnoliopsida</taxon>
        <taxon>eudicotyledons</taxon>
        <taxon>Gunneridae</taxon>
        <taxon>Pentapetalae</taxon>
        <taxon>rosids</taxon>
        <taxon>malvids</taxon>
        <taxon>Brassicales</taxon>
        <taxon>Brassicaceae</taxon>
        <taxon>Camelineae</taxon>
        <taxon>Camelina</taxon>
    </lineage>
</organism>
<dbReference type="PANTHER" id="PTHR31900">
    <property type="entry name" value="F-BOX/RNI SUPERFAMILY PROTEIN-RELATED"/>
    <property type="match status" value="1"/>
</dbReference>
<dbReference type="PANTHER" id="PTHR31900:SF25">
    <property type="entry name" value="FBD DOMAIN-CONTAINING PROTEIN"/>
    <property type="match status" value="1"/>
</dbReference>
<dbReference type="InterPro" id="IPR053781">
    <property type="entry name" value="F-box_AtFBL13-like"/>
</dbReference>
<dbReference type="InterPro" id="IPR050232">
    <property type="entry name" value="FBL13/AtMIF1-like"/>
</dbReference>
<accession>A0ABM0UKC3</accession>
<dbReference type="PROSITE" id="PS50181">
    <property type="entry name" value="FBOX"/>
    <property type="match status" value="1"/>
</dbReference>
<sequence>MVDRKKKIKICDKVKVSHKEEEDRISQLPEHLISEILDHLSTKDAVRTSVLSTRWRYLWQSVPGLDLSSYEFSKFDAFVSFVERFFNSHRESWIRKLRLSYCSLGRSYLESWIDAVTTRRIQHLKIDYDGYDKKIPLSLYTCETLVHLRLCYVTMCSAKFVSLPCLKFMHLENNEYPNETTLQKLISGSPALEHLTITRAPIYDDANVVQVRSHTLKTAYICEFAEVVIDAPLLQSLKATVSSTTNFHIVNLGSSAKLDFDLSYMRCSSSMIHDILTYIPLVRELVISNGIRKEIFQYSKSGPLLQFRDLSRLNVEFSKFDLETLPTLLESCPKLESLVMFVFFRFFLQKLVRDESMRGKKKTEPKVMFSTTVPQCLVSSLKFVEWRRSIAGYERELELVRYFLKNSKILEKFRVDTYYAGKAKCAFLQELLTMPRCSSVCELHCSLIPKNIFG</sequence>
<dbReference type="SUPFAM" id="SSF52047">
    <property type="entry name" value="RNI-like"/>
    <property type="match status" value="1"/>
</dbReference>
<reference evidence="2" key="1">
    <citation type="journal article" date="2014" name="Nat. Commun.">
        <title>The emerging biofuel crop Camelina sativa retains a highly undifferentiated hexaploid genome structure.</title>
        <authorList>
            <person name="Kagale S."/>
            <person name="Koh C."/>
            <person name="Nixon J."/>
            <person name="Bollina V."/>
            <person name="Clarke W.E."/>
            <person name="Tuteja R."/>
            <person name="Spillane C."/>
            <person name="Robinson S.J."/>
            <person name="Links M.G."/>
            <person name="Clarke C."/>
            <person name="Higgins E.E."/>
            <person name="Huebert T."/>
            <person name="Sharpe A.G."/>
            <person name="Parkin I.A."/>
        </authorList>
    </citation>
    <scope>NUCLEOTIDE SEQUENCE [LARGE SCALE GENOMIC DNA]</scope>
    <source>
        <strain evidence="2">cv. DH55</strain>
    </source>
</reference>
<dbReference type="Gene3D" id="1.20.1280.50">
    <property type="match status" value="1"/>
</dbReference>
<reference evidence="3" key="2">
    <citation type="submission" date="2025-08" db="UniProtKB">
        <authorList>
            <consortium name="RefSeq"/>
        </authorList>
    </citation>
    <scope>IDENTIFICATION</scope>
    <source>
        <tissue evidence="3">Leaf</tissue>
    </source>
</reference>
<dbReference type="GeneID" id="104725441"/>
<dbReference type="Pfam" id="PF00646">
    <property type="entry name" value="F-box"/>
    <property type="match status" value="1"/>
</dbReference>
<evidence type="ECO:0000259" key="1">
    <source>
        <dbReference type="PROSITE" id="PS50181"/>
    </source>
</evidence>
<evidence type="ECO:0000313" key="3">
    <source>
        <dbReference type="RefSeq" id="XP_010442410.1"/>
    </source>
</evidence>
<keyword evidence="2" id="KW-1185">Reference proteome</keyword>
<dbReference type="CDD" id="cd22160">
    <property type="entry name" value="F-box_AtFBL13-like"/>
    <property type="match status" value="1"/>
</dbReference>